<dbReference type="InterPro" id="IPR002763">
    <property type="entry name" value="DUF72"/>
</dbReference>
<accession>A0A7Y9NKK2</accession>
<dbReference type="InterPro" id="IPR036520">
    <property type="entry name" value="UPF0759_sf"/>
</dbReference>
<evidence type="ECO:0000313" key="2">
    <source>
        <dbReference type="Proteomes" id="UP000534186"/>
    </source>
</evidence>
<dbReference type="AlphaFoldDB" id="A0A7Y9NKK2"/>
<dbReference type="Pfam" id="PF01904">
    <property type="entry name" value="DUF72"/>
    <property type="match status" value="1"/>
</dbReference>
<dbReference type="Proteomes" id="UP000534186">
    <property type="component" value="Unassembled WGS sequence"/>
</dbReference>
<name>A0A7Y9NKK2_9BACT</name>
<comment type="caution">
    <text evidence="1">The sequence shown here is derived from an EMBL/GenBank/DDBJ whole genome shotgun (WGS) entry which is preliminary data.</text>
</comment>
<dbReference type="PANTHER" id="PTHR30348">
    <property type="entry name" value="UNCHARACTERIZED PROTEIN YECE"/>
    <property type="match status" value="1"/>
</dbReference>
<gene>
    <name evidence="1" type="ORF">HDF12_000893</name>
</gene>
<dbReference type="PANTHER" id="PTHR30348:SF4">
    <property type="entry name" value="DUF72 DOMAIN-CONTAINING PROTEIN"/>
    <property type="match status" value="1"/>
</dbReference>
<evidence type="ECO:0000313" key="1">
    <source>
        <dbReference type="EMBL" id="NYF50528.1"/>
    </source>
</evidence>
<dbReference type="SUPFAM" id="SSF117396">
    <property type="entry name" value="TM1631-like"/>
    <property type="match status" value="1"/>
</dbReference>
<protein>
    <submittedName>
        <fullName evidence="1">Uncharacterized protein YecE (DUF72 family)</fullName>
    </submittedName>
</protein>
<dbReference type="Gene3D" id="3.20.20.410">
    <property type="entry name" value="Protein of unknown function UPF0759"/>
    <property type="match status" value="1"/>
</dbReference>
<sequence>MPRVPKASSTPVPVAAPKSLARLYAGTSGWAYPTWKPEFYPAGIPAKKFLEFYASQLTSVEVNYTFRALPTAKILEGWLAATPPEFRFSFKAPQRITHLKRLRNCEELVAQFVATLEPVRQAGKLGLLLFQLPPNFKADAELLSTFLFLSALHEKGAPPIAFEFRHESWFDEKIYSILREHKAAVCIAESDDLLTPEVHTAEGHTCYRLRRSSGYSAIELDAFAQRFAILAQQRDVYVYFKHEDEPTGALNATQFLSRIQALAGKQ</sequence>
<dbReference type="EMBL" id="JACCCV010000001">
    <property type="protein sequence ID" value="NYF50528.1"/>
    <property type="molecule type" value="Genomic_DNA"/>
</dbReference>
<proteinExistence type="predicted"/>
<organism evidence="1 2">
    <name type="scientific">Tunturiibacter lichenicola</name>
    <dbReference type="NCBI Taxonomy" id="2051959"/>
    <lineage>
        <taxon>Bacteria</taxon>
        <taxon>Pseudomonadati</taxon>
        <taxon>Acidobacteriota</taxon>
        <taxon>Terriglobia</taxon>
        <taxon>Terriglobales</taxon>
        <taxon>Acidobacteriaceae</taxon>
        <taxon>Tunturiibacter</taxon>
    </lineage>
</organism>
<reference evidence="1 2" key="1">
    <citation type="submission" date="2020-07" db="EMBL/GenBank/DDBJ databases">
        <title>Genomic Encyclopedia of Type Strains, Phase IV (KMG-V): Genome sequencing to study the core and pangenomes of soil and plant-associated prokaryotes.</title>
        <authorList>
            <person name="Whitman W."/>
        </authorList>
    </citation>
    <scope>NUCLEOTIDE SEQUENCE [LARGE SCALE GENOMIC DNA]</scope>
    <source>
        <strain evidence="1 2">M8UP30</strain>
    </source>
</reference>